<evidence type="ECO:0000259" key="7">
    <source>
        <dbReference type="Pfam" id="PF04542"/>
    </source>
</evidence>
<dbReference type="Proteomes" id="UP000324996">
    <property type="component" value="Unassembled WGS sequence"/>
</dbReference>
<feature type="domain" description="RNA polymerase sigma-70 region 2" evidence="7">
    <location>
        <begin position="28"/>
        <end position="93"/>
    </location>
</feature>
<reference evidence="9 10" key="1">
    <citation type="submission" date="2019-09" db="EMBL/GenBank/DDBJ databases">
        <title>NBRP : Genome information of microbial organism related human and environment.</title>
        <authorList>
            <person name="Hattori M."/>
            <person name="Oshima K."/>
            <person name="Inaba H."/>
            <person name="Suda W."/>
            <person name="Sakamoto M."/>
            <person name="Iino T."/>
            <person name="Kitahara M."/>
            <person name="Oshida Y."/>
            <person name="Iida T."/>
            <person name="Kudo T."/>
            <person name="Itoh T."/>
            <person name="Ohkuma M."/>
        </authorList>
    </citation>
    <scope>NUCLEOTIDE SEQUENCE [LARGE SCALE GENOMIC DNA]</scope>
    <source>
        <strain evidence="9 10">Q-1</strain>
    </source>
</reference>
<accession>A0A5A7N5A0</accession>
<protein>
    <submittedName>
        <fullName evidence="9">DNA-directed RNA polymerase sigma-70 factor</fullName>
    </submittedName>
</protein>
<keyword evidence="3" id="KW-0731">Sigma factor</keyword>
<keyword evidence="9" id="KW-0240">DNA-directed RNA polymerase</keyword>
<proteinExistence type="inferred from homology"/>
<comment type="caution">
    <text evidence="9">The sequence shown here is derived from an EMBL/GenBank/DDBJ whole genome shotgun (WGS) entry which is preliminary data.</text>
</comment>
<gene>
    <name evidence="9" type="ORF">JCM17846_02620</name>
</gene>
<feature type="domain" description="RNA polymerase sigma factor 70 region 4 type 2" evidence="8">
    <location>
        <begin position="130"/>
        <end position="181"/>
    </location>
</feature>
<dbReference type="RefSeq" id="WP_042088111.1">
    <property type="nucleotide sequence ID" value="NZ_BKCN01000001.1"/>
</dbReference>
<keyword evidence="4" id="KW-0238">DNA-binding</keyword>
<dbReference type="SUPFAM" id="SSF88659">
    <property type="entry name" value="Sigma3 and sigma4 domains of RNA polymerase sigma factors"/>
    <property type="match status" value="1"/>
</dbReference>
<dbReference type="InterPro" id="IPR039425">
    <property type="entry name" value="RNA_pol_sigma-70-like"/>
</dbReference>
<dbReference type="Gene3D" id="1.10.10.10">
    <property type="entry name" value="Winged helix-like DNA-binding domain superfamily/Winged helix DNA-binding domain"/>
    <property type="match status" value="1"/>
</dbReference>
<dbReference type="EMBL" id="BKCN01000001">
    <property type="protein sequence ID" value="GER02580.1"/>
    <property type="molecule type" value="Genomic_DNA"/>
</dbReference>
<dbReference type="InterPro" id="IPR013249">
    <property type="entry name" value="RNA_pol_sigma70_r4_t2"/>
</dbReference>
<dbReference type="PANTHER" id="PTHR43133:SF8">
    <property type="entry name" value="RNA POLYMERASE SIGMA FACTOR HI_1459-RELATED"/>
    <property type="match status" value="1"/>
</dbReference>
<evidence type="ECO:0000256" key="3">
    <source>
        <dbReference type="ARBA" id="ARBA00023082"/>
    </source>
</evidence>
<dbReference type="Pfam" id="PF08281">
    <property type="entry name" value="Sigma70_r4_2"/>
    <property type="match status" value="1"/>
</dbReference>
<dbReference type="Pfam" id="PF04542">
    <property type="entry name" value="Sigma70_r2"/>
    <property type="match status" value="1"/>
</dbReference>
<dbReference type="NCBIfam" id="TIGR02937">
    <property type="entry name" value="sigma70-ECF"/>
    <property type="match status" value="1"/>
</dbReference>
<dbReference type="CDD" id="cd06171">
    <property type="entry name" value="Sigma70_r4"/>
    <property type="match status" value="1"/>
</dbReference>
<dbReference type="InterPro" id="IPR013324">
    <property type="entry name" value="RNA_pol_sigma_r3/r4-like"/>
</dbReference>
<dbReference type="PANTHER" id="PTHR43133">
    <property type="entry name" value="RNA POLYMERASE ECF-TYPE SIGMA FACTO"/>
    <property type="match status" value="1"/>
</dbReference>
<evidence type="ECO:0000256" key="1">
    <source>
        <dbReference type="ARBA" id="ARBA00010641"/>
    </source>
</evidence>
<evidence type="ECO:0000256" key="4">
    <source>
        <dbReference type="ARBA" id="ARBA00023125"/>
    </source>
</evidence>
<organism evidence="9 10">
    <name type="scientific">Iodidimonas nitroreducens</name>
    <dbReference type="NCBI Taxonomy" id="1236968"/>
    <lineage>
        <taxon>Bacteria</taxon>
        <taxon>Pseudomonadati</taxon>
        <taxon>Pseudomonadota</taxon>
        <taxon>Alphaproteobacteria</taxon>
        <taxon>Iodidimonadales</taxon>
        <taxon>Iodidimonadaceae</taxon>
        <taxon>Iodidimonas</taxon>
    </lineage>
</organism>
<evidence type="ECO:0000259" key="8">
    <source>
        <dbReference type="Pfam" id="PF08281"/>
    </source>
</evidence>
<feature type="region of interest" description="Disordered" evidence="6">
    <location>
        <begin position="98"/>
        <end position="118"/>
    </location>
</feature>
<evidence type="ECO:0000313" key="10">
    <source>
        <dbReference type="Proteomes" id="UP000324996"/>
    </source>
</evidence>
<evidence type="ECO:0000256" key="2">
    <source>
        <dbReference type="ARBA" id="ARBA00023015"/>
    </source>
</evidence>
<dbReference type="InterPro" id="IPR013325">
    <property type="entry name" value="RNA_pol_sigma_r2"/>
</dbReference>
<dbReference type="GO" id="GO:0000428">
    <property type="term" value="C:DNA-directed RNA polymerase complex"/>
    <property type="evidence" value="ECO:0007669"/>
    <property type="project" value="UniProtKB-KW"/>
</dbReference>
<keyword evidence="10" id="KW-1185">Reference proteome</keyword>
<dbReference type="AlphaFoldDB" id="A0A5A7N5A0"/>
<dbReference type="GO" id="GO:0016987">
    <property type="term" value="F:sigma factor activity"/>
    <property type="evidence" value="ECO:0007669"/>
    <property type="project" value="UniProtKB-KW"/>
</dbReference>
<name>A0A5A7N5A0_9PROT</name>
<sequence>MRSDKEHLLDEYLVTAARVGDERALDHLVARFHPRLLRHAYRLLGHEAMAQDMAQEAWEQIVRGLAGLDDARAFPAWAYRIVTRRCARAIRQLEKNRTGQKALAAEPAPPADAPHVDQEADRTRQTNIARVLAALQTLPGPQKAALALFYLEDMSVADIAIALEIPVGTVKTRLMHGRSKIRDIMKGYDDEQAG</sequence>
<evidence type="ECO:0000256" key="6">
    <source>
        <dbReference type="SAM" id="MobiDB-lite"/>
    </source>
</evidence>
<dbReference type="GO" id="GO:0006352">
    <property type="term" value="P:DNA-templated transcription initiation"/>
    <property type="evidence" value="ECO:0007669"/>
    <property type="project" value="InterPro"/>
</dbReference>
<dbReference type="Gene3D" id="1.10.1740.10">
    <property type="match status" value="1"/>
</dbReference>
<dbReference type="InterPro" id="IPR036388">
    <property type="entry name" value="WH-like_DNA-bd_sf"/>
</dbReference>
<keyword evidence="2" id="KW-0805">Transcription regulation</keyword>
<dbReference type="GO" id="GO:0003677">
    <property type="term" value="F:DNA binding"/>
    <property type="evidence" value="ECO:0007669"/>
    <property type="project" value="UniProtKB-KW"/>
</dbReference>
<dbReference type="SUPFAM" id="SSF88946">
    <property type="entry name" value="Sigma2 domain of RNA polymerase sigma factors"/>
    <property type="match status" value="1"/>
</dbReference>
<keyword evidence="5" id="KW-0804">Transcription</keyword>
<evidence type="ECO:0000313" key="9">
    <source>
        <dbReference type="EMBL" id="GER02580.1"/>
    </source>
</evidence>
<comment type="similarity">
    <text evidence="1">Belongs to the sigma-70 factor family. ECF subfamily.</text>
</comment>
<evidence type="ECO:0000256" key="5">
    <source>
        <dbReference type="ARBA" id="ARBA00023163"/>
    </source>
</evidence>
<dbReference type="InterPro" id="IPR014284">
    <property type="entry name" value="RNA_pol_sigma-70_dom"/>
</dbReference>
<dbReference type="InterPro" id="IPR007627">
    <property type="entry name" value="RNA_pol_sigma70_r2"/>
</dbReference>